<name>A0AAW8LK47_ACILW</name>
<comment type="caution">
    <text evidence="2">The sequence shown here is derived from an EMBL/GenBank/DDBJ whole genome shotgun (WGS) entry which is preliminary data.</text>
</comment>
<evidence type="ECO:0000313" key="2">
    <source>
        <dbReference type="EMBL" id="MDR6630413.1"/>
    </source>
</evidence>
<reference evidence="2" key="1">
    <citation type="submission" date="2023-07" db="EMBL/GenBank/DDBJ databases">
        <title>Sorghum-associated microbial communities from plants grown in Nebraska, USA.</title>
        <authorList>
            <person name="Schachtman D."/>
        </authorList>
    </citation>
    <scope>NUCLEOTIDE SEQUENCE</scope>
    <source>
        <strain evidence="2">BE44</strain>
    </source>
</reference>
<dbReference type="RefSeq" id="WP_310077916.1">
    <property type="nucleotide sequence ID" value="NZ_JAVDSC010000012.1"/>
</dbReference>
<dbReference type="Proteomes" id="UP001262767">
    <property type="component" value="Unassembled WGS sequence"/>
</dbReference>
<proteinExistence type="predicted"/>
<sequence length="291" mass="33681">MNDAHKRLCEIGAKFLKRPESGNGHGCHFTVIEAACYGENPDVFGVRHGLRGHDVGTILLEAKTSRSDFLIDRKKPHRTDPATGMGKWRYYICPTDLIKVTDLPEKWGLIYVNERGHCKIVAGAMAVPKERYVSEWRGKERPAQYFRNSTKLIESFEAHAFHERNLANEMNLLTMALARLGDAEAILYMQREFNNKLSKLQTLEHKHTQLERDHSLMQRRLEWYKENDVSIVKQNLMSDPGYTPYCGSDRCLFGMPRTKYKDGQFHCMCGWVSEIDAEFMAEYKKKWNKAA</sequence>
<protein>
    <recommendedName>
        <fullName evidence="4">Adenylosuccinate synthase</fullName>
    </recommendedName>
</protein>
<feature type="coiled-coil region" evidence="1">
    <location>
        <begin position="193"/>
        <end position="220"/>
    </location>
</feature>
<organism evidence="2 3">
    <name type="scientific">Acinetobacter lwoffii</name>
    <dbReference type="NCBI Taxonomy" id="28090"/>
    <lineage>
        <taxon>Bacteria</taxon>
        <taxon>Pseudomonadati</taxon>
        <taxon>Pseudomonadota</taxon>
        <taxon>Gammaproteobacteria</taxon>
        <taxon>Moraxellales</taxon>
        <taxon>Moraxellaceae</taxon>
        <taxon>Acinetobacter</taxon>
    </lineage>
</organism>
<dbReference type="AlphaFoldDB" id="A0AAW8LK47"/>
<gene>
    <name evidence="2" type="ORF">J2X86_002468</name>
</gene>
<evidence type="ECO:0000256" key="1">
    <source>
        <dbReference type="SAM" id="Coils"/>
    </source>
</evidence>
<dbReference type="EMBL" id="JAVDSC010000012">
    <property type="protein sequence ID" value="MDR6630413.1"/>
    <property type="molecule type" value="Genomic_DNA"/>
</dbReference>
<accession>A0AAW8LK47</accession>
<evidence type="ECO:0008006" key="4">
    <source>
        <dbReference type="Google" id="ProtNLM"/>
    </source>
</evidence>
<keyword evidence="1" id="KW-0175">Coiled coil</keyword>
<evidence type="ECO:0000313" key="3">
    <source>
        <dbReference type="Proteomes" id="UP001262767"/>
    </source>
</evidence>